<proteinExistence type="predicted"/>
<dbReference type="AlphaFoldDB" id="A0A8X6TCB2"/>
<accession>A0A8X6TCB2</accession>
<sequence>ASEGFNTHQFDTFVSLGKNKAIALSMARQLLDDCLNLGIKKIARVNFG</sequence>
<dbReference type="EMBL" id="BMAW01015705">
    <property type="protein sequence ID" value="GFT45163.1"/>
    <property type="molecule type" value="Genomic_DNA"/>
</dbReference>
<comment type="caution">
    <text evidence="1">The sequence shown here is derived from an EMBL/GenBank/DDBJ whole genome shotgun (WGS) entry which is preliminary data.</text>
</comment>
<evidence type="ECO:0000313" key="2">
    <source>
        <dbReference type="EMBL" id="GFT45163.1"/>
    </source>
</evidence>
<keyword evidence="3" id="KW-1185">Reference proteome</keyword>
<evidence type="ECO:0000313" key="3">
    <source>
        <dbReference type="Proteomes" id="UP000887013"/>
    </source>
</evidence>
<reference evidence="1" key="1">
    <citation type="submission" date="2020-08" db="EMBL/GenBank/DDBJ databases">
        <title>Multicomponent nature underlies the extraordinary mechanical properties of spider dragline silk.</title>
        <authorList>
            <person name="Kono N."/>
            <person name="Nakamura H."/>
            <person name="Mori M."/>
            <person name="Yoshida Y."/>
            <person name="Ohtoshi R."/>
            <person name="Malay A.D."/>
            <person name="Moran D.A.P."/>
            <person name="Tomita M."/>
            <person name="Numata K."/>
            <person name="Arakawa K."/>
        </authorList>
    </citation>
    <scope>NUCLEOTIDE SEQUENCE</scope>
</reference>
<evidence type="ECO:0000313" key="1">
    <source>
        <dbReference type="EMBL" id="GFS94793.1"/>
    </source>
</evidence>
<protein>
    <submittedName>
        <fullName evidence="1">Uncharacterized protein</fullName>
    </submittedName>
</protein>
<feature type="non-terminal residue" evidence="1">
    <location>
        <position position="1"/>
    </location>
</feature>
<name>A0A8X6TCB2_NEPPI</name>
<organism evidence="1 3">
    <name type="scientific">Nephila pilipes</name>
    <name type="common">Giant wood spider</name>
    <name type="synonym">Nephila maculata</name>
    <dbReference type="NCBI Taxonomy" id="299642"/>
    <lineage>
        <taxon>Eukaryota</taxon>
        <taxon>Metazoa</taxon>
        <taxon>Ecdysozoa</taxon>
        <taxon>Arthropoda</taxon>
        <taxon>Chelicerata</taxon>
        <taxon>Arachnida</taxon>
        <taxon>Araneae</taxon>
        <taxon>Araneomorphae</taxon>
        <taxon>Entelegynae</taxon>
        <taxon>Araneoidea</taxon>
        <taxon>Nephilidae</taxon>
        <taxon>Nephila</taxon>
    </lineage>
</organism>
<dbReference type="EMBL" id="BMAW01100417">
    <property type="protein sequence ID" value="GFS94793.1"/>
    <property type="molecule type" value="Genomic_DNA"/>
</dbReference>
<gene>
    <name evidence="2" type="ORF">NPIL_204541</name>
    <name evidence="1" type="ORF">NPIL_319201</name>
</gene>
<dbReference type="Proteomes" id="UP000887013">
    <property type="component" value="Unassembled WGS sequence"/>
</dbReference>